<accession>F8JQS4</accession>
<sequence>MGDTYLDNNSGGFTTNDDGTFADNKGDTTGDYSNWDWRRIMAAICGGSAYVDNTSNEHRAQQVSDPQTLQDAANAFWYTEQVLKEVAEAITDQTESLTGEYGPWQGAAAQALNKAMTTLAKQVTAMAEVLSGGVTGDNDVPQQIADNAQHLREAIAKVHDIDTWYAQQAVDMDPDAKMDNGLVHVNNNEKIVKMMSDDMRQVLTALASHYKVNKDNVAKPDAPNDPTNSNPGGSDDPGNTTSGGYPAYQPVYSGGGPYDPNDPYSNAPGGYGNTTPYGNYGPTDGQYTGYGTYGTPGGQYSPYGTPGGQYSPYGTTGGQYTPYEDPEGPNADPYGAAVPAEYGGAVPGAYAYGTGNGPTDTNTPYDWGGTNGSTGGDAPPPDPYATPGPYDAPTQNIPGQNVPAYVPSQYDSTGQNVPDYAPPQYDPAGQNVPGYAPPQYDPAGQNVPGHERELVVHHDTNQPLRMEALRVEQVPAHLTAGRQEFRVVHDTSQQPHEFRRLLPMEANLPPQEVRVRNRDAETYDTLPGF</sequence>
<dbReference type="PATRIC" id="fig|1003195.11.peg.2060"/>
<dbReference type="HOGENOM" id="CLU_514727_0_0_11"/>
<organism evidence="2 3">
    <name type="scientific">Streptantibioticus cattleyicolor (strain ATCC 35852 / DSM 46488 / JCM 4925 / NBRC 14057 / NRRL 8057)</name>
    <name type="common">Streptomyces cattleya</name>
    <dbReference type="NCBI Taxonomy" id="1003195"/>
    <lineage>
        <taxon>Bacteria</taxon>
        <taxon>Bacillati</taxon>
        <taxon>Actinomycetota</taxon>
        <taxon>Actinomycetes</taxon>
        <taxon>Kitasatosporales</taxon>
        <taxon>Streptomycetaceae</taxon>
        <taxon>Streptantibioticus</taxon>
    </lineage>
</organism>
<protein>
    <submittedName>
        <fullName evidence="2">Uncharacterized protein</fullName>
    </submittedName>
</protein>
<name>F8JQS4_STREN</name>
<dbReference type="OrthoDB" id="3298759at2"/>
<gene>
    <name evidence="2" type="ordered locus">SCATT_04350</name>
</gene>
<feature type="region of interest" description="Disordered" evidence="1">
    <location>
        <begin position="366"/>
        <end position="389"/>
    </location>
</feature>
<dbReference type="Proteomes" id="UP000007842">
    <property type="component" value="Chromosome"/>
</dbReference>
<dbReference type="STRING" id="1003195.SCATT_04350"/>
<dbReference type="EMBL" id="CP003219">
    <property type="protein sequence ID" value="AEW92806.1"/>
    <property type="molecule type" value="Genomic_DNA"/>
</dbReference>
<dbReference type="InterPro" id="IPR036689">
    <property type="entry name" value="ESAT-6-like_sf"/>
</dbReference>
<dbReference type="SUPFAM" id="SSF140453">
    <property type="entry name" value="EsxAB dimer-like"/>
    <property type="match status" value="1"/>
</dbReference>
<dbReference type="KEGG" id="scy:SCATT_04350"/>
<keyword evidence="3" id="KW-1185">Reference proteome</keyword>
<feature type="region of interest" description="Disordered" evidence="1">
    <location>
        <begin position="1"/>
        <end position="28"/>
    </location>
</feature>
<accession>G8WNP4</accession>
<feature type="region of interest" description="Disordered" evidence="1">
    <location>
        <begin position="214"/>
        <end position="270"/>
    </location>
</feature>
<dbReference type="KEGG" id="sct:SCAT_0421"/>
<dbReference type="AlphaFoldDB" id="F8JQS4"/>
<feature type="compositionally biased region" description="Polar residues" evidence="1">
    <location>
        <begin position="225"/>
        <end position="243"/>
    </location>
</feature>
<dbReference type="eggNOG" id="COG3064">
    <property type="taxonomic scope" value="Bacteria"/>
</dbReference>
<feature type="compositionally biased region" description="Polar residues" evidence="1">
    <location>
        <begin position="1"/>
        <end position="18"/>
    </location>
</feature>
<evidence type="ECO:0000256" key="1">
    <source>
        <dbReference type="SAM" id="MobiDB-lite"/>
    </source>
</evidence>
<reference evidence="3" key="1">
    <citation type="submission" date="2011-12" db="EMBL/GenBank/DDBJ databases">
        <title>Complete genome sequence of Streptomyces cattleya strain DSM 46488.</title>
        <authorList>
            <person name="Ou H.-Y."/>
            <person name="Li P."/>
            <person name="Zhao C."/>
            <person name="O'Hagan D."/>
            <person name="Deng Z."/>
        </authorList>
    </citation>
    <scope>NUCLEOTIDE SEQUENCE [LARGE SCALE GENOMIC DNA]</scope>
    <source>
        <strain evidence="3">ATCC 35852 / DSM 46488 / JCM 4925 / NBRC 14057 / NRRL 8057</strain>
    </source>
</reference>
<evidence type="ECO:0000313" key="2">
    <source>
        <dbReference type="EMBL" id="AEW92806.1"/>
    </source>
</evidence>
<dbReference type="RefSeq" id="WP_014141197.1">
    <property type="nucleotide sequence ID" value="NC_016111.1"/>
</dbReference>
<proteinExistence type="predicted"/>
<evidence type="ECO:0000313" key="3">
    <source>
        <dbReference type="Proteomes" id="UP000007842"/>
    </source>
</evidence>